<dbReference type="RefSeq" id="WP_136853501.1">
    <property type="nucleotide sequence ID" value="NZ_SWCI01000007.1"/>
</dbReference>
<feature type="transmembrane region" description="Helical" evidence="24">
    <location>
        <begin position="97"/>
        <end position="118"/>
    </location>
</feature>
<evidence type="ECO:0000256" key="18">
    <source>
        <dbReference type="ARBA" id="ARBA00023209"/>
    </source>
</evidence>
<evidence type="ECO:0000256" key="16">
    <source>
        <dbReference type="ARBA" id="ARBA00023098"/>
    </source>
</evidence>
<evidence type="ECO:0000256" key="24">
    <source>
        <dbReference type="RuleBase" id="RU363065"/>
    </source>
</evidence>
<evidence type="ECO:0000256" key="14">
    <source>
        <dbReference type="ARBA" id="ARBA00022842"/>
    </source>
</evidence>
<evidence type="ECO:0000256" key="22">
    <source>
        <dbReference type="PIRSR" id="PIRSR600829-3"/>
    </source>
</evidence>
<gene>
    <name evidence="25" type="ORF">FCL40_11790</name>
</gene>
<feature type="binding site" evidence="22">
    <location>
        <begin position="86"/>
        <end position="88"/>
    </location>
    <ligand>
        <name>ATP</name>
        <dbReference type="ChEBI" id="CHEBI:30616"/>
    </ligand>
</feature>
<keyword evidence="15 24" id="KW-1133">Transmembrane helix</keyword>
<evidence type="ECO:0000256" key="5">
    <source>
        <dbReference type="ARBA" id="ARBA00022475"/>
    </source>
</evidence>
<dbReference type="GO" id="GO:0005886">
    <property type="term" value="C:plasma membrane"/>
    <property type="evidence" value="ECO:0007669"/>
    <property type="project" value="UniProtKB-SubCell"/>
</dbReference>
<comment type="caution">
    <text evidence="25">The sequence shown here is derived from an EMBL/GenBank/DDBJ whole genome shotgun (WGS) entry which is preliminary data.</text>
</comment>
<evidence type="ECO:0000256" key="23">
    <source>
        <dbReference type="PIRSR" id="PIRSR600829-4"/>
    </source>
</evidence>
<dbReference type="Pfam" id="PF01219">
    <property type="entry name" value="DAGK_prokar"/>
    <property type="match status" value="1"/>
</dbReference>
<evidence type="ECO:0000256" key="21">
    <source>
        <dbReference type="PIRSR" id="PIRSR600829-2"/>
    </source>
</evidence>
<feature type="binding site" evidence="22">
    <location>
        <begin position="95"/>
        <end position="96"/>
    </location>
    <ligand>
        <name>ATP</name>
        <dbReference type="ChEBI" id="CHEBI:30616"/>
    </ligand>
</feature>
<dbReference type="AlphaFoldDB" id="A0A4U1BEH1"/>
<evidence type="ECO:0000256" key="17">
    <source>
        <dbReference type="ARBA" id="ARBA00023136"/>
    </source>
</evidence>
<keyword evidence="6" id="KW-0444">Lipid biosynthesis</keyword>
<evidence type="ECO:0000256" key="12">
    <source>
        <dbReference type="ARBA" id="ARBA00022777"/>
    </source>
</evidence>
<keyword evidence="8 24" id="KW-0808">Transferase</keyword>
<evidence type="ECO:0000256" key="1">
    <source>
        <dbReference type="ARBA" id="ARBA00004429"/>
    </source>
</evidence>
<dbReference type="InterPro" id="IPR033718">
    <property type="entry name" value="DAGK_prok"/>
</dbReference>
<evidence type="ECO:0000256" key="13">
    <source>
        <dbReference type="ARBA" id="ARBA00022840"/>
    </source>
</evidence>
<keyword evidence="17 24" id="KW-0472">Membrane</keyword>
<evidence type="ECO:0000256" key="8">
    <source>
        <dbReference type="ARBA" id="ARBA00022679"/>
    </source>
</evidence>
<feature type="binding site" evidence="22">
    <location>
        <position position="17"/>
    </location>
    <ligand>
        <name>ATP</name>
        <dbReference type="ChEBI" id="CHEBI:30616"/>
    </ligand>
</feature>
<dbReference type="Gene3D" id="1.10.287.3610">
    <property type="match status" value="1"/>
</dbReference>
<feature type="binding site" evidence="22">
    <location>
        <position position="29"/>
    </location>
    <ligand>
        <name>ATP</name>
        <dbReference type="ChEBI" id="CHEBI:30616"/>
    </ligand>
</feature>
<evidence type="ECO:0000256" key="15">
    <source>
        <dbReference type="ARBA" id="ARBA00022989"/>
    </source>
</evidence>
<keyword evidence="16 24" id="KW-0443">Lipid metabolism</keyword>
<feature type="binding site" evidence="21">
    <location>
        <position position="99"/>
    </location>
    <ligand>
        <name>substrate</name>
    </ligand>
</feature>
<dbReference type="PANTHER" id="PTHR34299:SF1">
    <property type="entry name" value="DIACYLGLYCEROL KINASE"/>
    <property type="match status" value="1"/>
</dbReference>
<dbReference type="GO" id="GO:0046872">
    <property type="term" value="F:metal ion binding"/>
    <property type="evidence" value="ECO:0007669"/>
    <property type="project" value="UniProtKB-KW"/>
</dbReference>
<dbReference type="GO" id="GO:0006654">
    <property type="term" value="P:phosphatidic acid biosynthetic process"/>
    <property type="evidence" value="ECO:0007669"/>
    <property type="project" value="InterPro"/>
</dbReference>
<evidence type="ECO:0000256" key="9">
    <source>
        <dbReference type="ARBA" id="ARBA00022692"/>
    </source>
</evidence>
<dbReference type="GO" id="GO:0005524">
    <property type="term" value="F:ATP binding"/>
    <property type="evidence" value="ECO:0007669"/>
    <property type="project" value="UniProtKB-KW"/>
</dbReference>
<keyword evidence="13 22" id="KW-0067">ATP-binding</keyword>
<evidence type="ECO:0000256" key="2">
    <source>
        <dbReference type="ARBA" id="ARBA00005967"/>
    </source>
</evidence>
<feature type="binding site" evidence="21">
    <location>
        <position position="10"/>
    </location>
    <ligand>
        <name>substrate</name>
    </ligand>
</feature>
<feature type="active site" description="Proton acceptor" evidence="20">
    <location>
        <position position="70"/>
    </location>
</feature>
<feature type="transmembrane region" description="Helical" evidence="24">
    <location>
        <begin position="57"/>
        <end position="76"/>
    </location>
</feature>
<evidence type="ECO:0000313" key="26">
    <source>
        <dbReference type="Proteomes" id="UP000305674"/>
    </source>
</evidence>
<comment type="cofactor">
    <cofactor evidence="23">
        <name>Mg(2+)</name>
        <dbReference type="ChEBI" id="CHEBI:18420"/>
    </cofactor>
    <text evidence="23">Mn(2+), Zn(2+), Cd(2+) and Co(2+) support activity to lesser extents.</text>
</comment>
<feature type="binding site" evidence="21">
    <location>
        <begin position="23"/>
        <end position="26"/>
    </location>
    <ligand>
        <name>substrate</name>
    </ligand>
</feature>
<keyword evidence="19 24" id="KW-1208">Phospholipid metabolism</keyword>
<feature type="binding site" evidence="21">
    <location>
        <begin position="14"/>
        <end position="19"/>
    </location>
    <ligand>
        <name>substrate</name>
    </ligand>
</feature>
<keyword evidence="14 23" id="KW-0460">Magnesium</keyword>
<keyword evidence="26" id="KW-1185">Reference proteome</keyword>
<evidence type="ECO:0000256" key="6">
    <source>
        <dbReference type="ARBA" id="ARBA00022516"/>
    </source>
</evidence>
<organism evidence="25 26">
    <name type="scientific">Ferrimonas sediminicola</name>
    <dbReference type="NCBI Taxonomy" id="2569538"/>
    <lineage>
        <taxon>Bacteria</taxon>
        <taxon>Pseudomonadati</taxon>
        <taxon>Pseudomonadota</taxon>
        <taxon>Gammaproteobacteria</taxon>
        <taxon>Alteromonadales</taxon>
        <taxon>Ferrimonadaceae</taxon>
        <taxon>Ferrimonas</taxon>
    </lineage>
</organism>
<name>A0A4U1BEH1_9GAMM</name>
<feature type="binding site" evidence="22">
    <location>
        <position position="10"/>
    </location>
    <ligand>
        <name>ATP</name>
        <dbReference type="ChEBI" id="CHEBI:30616"/>
    </ligand>
</feature>
<feature type="transmembrane region" description="Helical" evidence="24">
    <location>
        <begin position="32"/>
        <end position="51"/>
    </location>
</feature>
<dbReference type="InterPro" id="IPR000829">
    <property type="entry name" value="DAGK"/>
</dbReference>
<feature type="binding site" evidence="21">
    <location>
        <begin position="48"/>
        <end position="51"/>
    </location>
    <ligand>
        <name>substrate</name>
    </ligand>
</feature>
<dbReference type="PROSITE" id="PS01069">
    <property type="entry name" value="DAGK_PROKAR"/>
    <property type="match status" value="1"/>
</dbReference>
<feature type="binding site" evidence="21">
    <location>
        <begin position="31"/>
        <end position="35"/>
    </location>
    <ligand>
        <name>substrate</name>
    </ligand>
</feature>
<dbReference type="OrthoDB" id="9796011at2"/>
<dbReference type="PANTHER" id="PTHR34299">
    <property type="entry name" value="DIACYLGLYCEROL KINASE"/>
    <property type="match status" value="1"/>
</dbReference>
<comment type="catalytic activity">
    <reaction evidence="24">
        <text>a 1,2-diacyl-sn-glycerol + ATP = a 1,2-diacyl-sn-glycero-3-phosphate + ADP + H(+)</text>
        <dbReference type="Rhea" id="RHEA:10272"/>
        <dbReference type="ChEBI" id="CHEBI:15378"/>
        <dbReference type="ChEBI" id="CHEBI:17815"/>
        <dbReference type="ChEBI" id="CHEBI:30616"/>
        <dbReference type="ChEBI" id="CHEBI:58608"/>
        <dbReference type="ChEBI" id="CHEBI:456216"/>
        <dbReference type="EC" id="2.7.1.107"/>
    </reaction>
</comment>
<keyword evidence="5" id="KW-1003">Cell membrane</keyword>
<keyword evidence="10 23" id="KW-0479">Metal-binding</keyword>
<evidence type="ECO:0000256" key="19">
    <source>
        <dbReference type="ARBA" id="ARBA00023264"/>
    </source>
</evidence>
<dbReference type="CDD" id="cd14264">
    <property type="entry name" value="DAGK_IM"/>
    <property type="match status" value="1"/>
</dbReference>
<dbReference type="EC" id="2.7.1.107" evidence="3 24"/>
<comment type="function">
    <text evidence="24">Catalyzes the ATP-dependent phosphorylation of sn-l,2-diacylglycerol (DAG) to phosphatidic acid. Involved in the recycling of diacylglycerol produced as a by-product during membrane-derived oligosaccharide (MDO) biosynthesis.</text>
</comment>
<feature type="binding site" evidence="23">
    <location>
        <position position="29"/>
    </location>
    <ligand>
        <name>a divalent metal cation</name>
        <dbReference type="ChEBI" id="CHEBI:60240"/>
    </ligand>
</feature>
<evidence type="ECO:0000256" key="10">
    <source>
        <dbReference type="ARBA" id="ARBA00022723"/>
    </source>
</evidence>
<dbReference type="EMBL" id="SWCI01000007">
    <property type="protein sequence ID" value="TKB48390.1"/>
    <property type="molecule type" value="Genomic_DNA"/>
</dbReference>
<keyword evidence="12 24" id="KW-0418">Kinase</keyword>
<dbReference type="GO" id="GO:0004143">
    <property type="term" value="F:ATP-dependent diacylglycerol kinase activity"/>
    <property type="evidence" value="ECO:0007669"/>
    <property type="project" value="UniProtKB-EC"/>
</dbReference>
<protein>
    <recommendedName>
        <fullName evidence="4 24">Diacylglycerol kinase</fullName>
        <ecNumber evidence="3 24">2.7.1.107</ecNumber>
    </recommendedName>
</protein>
<keyword evidence="18" id="KW-0594">Phospholipid biosynthesis</keyword>
<reference evidence="25 26" key="1">
    <citation type="submission" date="2019-04" db="EMBL/GenBank/DDBJ databases">
        <authorList>
            <person name="Hwang J.C."/>
        </authorList>
    </citation>
    <scope>NUCLEOTIDE SEQUENCE [LARGE SCALE GENOMIC DNA]</scope>
    <source>
        <strain evidence="25 26">IMCC35001</strain>
    </source>
</reference>
<keyword evidence="9 24" id="KW-0812">Transmembrane</keyword>
<comment type="similarity">
    <text evidence="2 24">Belongs to the bacterial diacylglycerol kinase family.</text>
</comment>
<evidence type="ECO:0000256" key="3">
    <source>
        <dbReference type="ARBA" id="ARBA00012133"/>
    </source>
</evidence>
<dbReference type="InterPro" id="IPR036945">
    <property type="entry name" value="DAGK_sf"/>
</dbReference>
<evidence type="ECO:0000256" key="4">
    <source>
        <dbReference type="ARBA" id="ARBA00017575"/>
    </source>
</evidence>
<dbReference type="Proteomes" id="UP000305674">
    <property type="component" value="Unassembled WGS sequence"/>
</dbReference>
<evidence type="ECO:0000256" key="7">
    <source>
        <dbReference type="ARBA" id="ARBA00022519"/>
    </source>
</evidence>
<keyword evidence="7 24" id="KW-0997">Cell inner membrane</keyword>
<evidence type="ECO:0000256" key="11">
    <source>
        <dbReference type="ARBA" id="ARBA00022741"/>
    </source>
</evidence>
<evidence type="ECO:0000256" key="20">
    <source>
        <dbReference type="PIRSR" id="PIRSR600829-1"/>
    </source>
</evidence>
<proteinExistence type="inferred from homology"/>
<accession>A0A4U1BEH1</accession>
<feature type="binding site" evidence="23">
    <location>
        <position position="77"/>
    </location>
    <ligand>
        <name>a divalent metal cation</name>
        <dbReference type="ChEBI" id="CHEBI:60240"/>
    </ligand>
</feature>
<evidence type="ECO:0000313" key="25">
    <source>
        <dbReference type="EMBL" id="TKB48390.1"/>
    </source>
</evidence>
<keyword evidence="11 22" id="KW-0547">Nucleotide-binding</keyword>
<feature type="binding site" evidence="22">
    <location>
        <position position="77"/>
    </location>
    <ligand>
        <name>ATP</name>
        <dbReference type="ChEBI" id="CHEBI:30616"/>
    </ligand>
</feature>
<sequence>MKSNQTGFLRIIYATRYSWLGLRAAWRSEAAFRQELVGLLVLVPLALWLPVSGLEKLLLIGSLVAVIIVELLNSAIEAVVDRIGDEFHPLSGQAKDMGSAAVLLVLLMATATWAYVLFSHYL</sequence>
<comment type="subcellular location">
    <subcellularLocation>
        <location evidence="1 24">Cell inner membrane</location>
        <topology evidence="1 24">Multi-pass membrane protein</topology>
    </subcellularLocation>
</comment>
<feature type="binding site" evidence="21">
    <location>
        <position position="70"/>
    </location>
    <ligand>
        <name>substrate</name>
    </ligand>
</feature>